<dbReference type="SMART" id="SM00368">
    <property type="entry name" value="LRR_RI"/>
    <property type="match status" value="1"/>
</dbReference>
<reference evidence="2" key="1">
    <citation type="submission" date="2021-02" db="EMBL/GenBank/DDBJ databases">
        <authorList>
            <person name="Dougan E. K."/>
            <person name="Rhodes N."/>
            <person name="Thang M."/>
            <person name="Chan C."/>
        </authorList>
    </citation>
    <scope>NUCLEOTIDE SEQUENCE</scope>
</reference>
<comment type="caution">
    <text evidence="2">The sequence shown here is derived from an EMBL/GenBank/DDBJ whole genome shotgun (WGS) entry which is preliminary data.</text>
</comment>
<dbReference type="EMBL" id="CAJNNW010022098">
    <property type="protein sequence ID" value="CAE8668843.1"/>
    <property type="molecule type" value="Genomic_DNA"/>
</dbReference>
<dbReference type="AlphaFoldDB" id="A0A813J7C9"/>
<name>A0A813J7C9_POLGL</name>
<feature type="non-terminal residue" evidence="2">
    <location>
        <position position="432"/>
    </location>
</feature>
<dbReference type="Gene3D" id="3.80.10.10">
    <property type="entry name" value="Ribonuclease Inhibitor"/>
    <property type="match status" value="1"/>
</dbReference>
<dbReference type="SUPFAM" id="SSF52047">
    <property type="entry name" value="RNI-like"/>
    <property type="match status" value="1"/>
</dbReference>
<protein>
    <submittedName>
        <fullName evidence="2">Uncharacterized protein</fullName>
    </submittedName>
</protein>
<evidence type="ECO:0000313" key="2">
    <source>
        <dbReference type="EMBL" id="CAE8668843.1"/>
    </source>
</evidence>
<dbReference type="InterPro" id="IPR032675">
    <property type="entry name" value="LRR_dom_sf"/>
</dbReference>
<evidence type="ECO:0000313" key="3">
    <source>
        <dbReference type="Proteomes" id="UP000626109"/>
    </source>
</evidence>
<proteinExistence type="predicted"/>
<dbReference type="Proteomes" id="UP000626109">
    <property type="component" value="Unassembled WGS sequence"/>
</dbReference>
<feature type="region of interest" description="Disordered" evidence="1">
    <location>
        <begin position="24"/>
        <end position="70"/>
    </location>
</feature>
<organism evidence="2 3">
    <name type="scientific">Polarella glacialis</name>
    <name type="common">Dinoflagellate</name>
    <dbReference type="NCBI Taxonomy" id="89957"/>
    <lineage>
        <taxon>Eukaryota</taxon>
        <taxon>Sar</taxon>
        <taxon>Alveolata</taxon>
        <taxon>Dinophyceae</taxon>
        <taxon>Suessiales</taxon>
        <taxon>Suessiaceae</taxon>
        <taxon>Polarella</taxon>
    </lineage>
</organism>
<accession>A0A813J7C9</accession>
<gene>
    <name evidence="2" type="ORF">PGLA2088_LOCUS17042</name>
</gene>
<evidence type="ECO:0000256" key="1">
    <source>
        <dbReference type="SAM" id="MobiDB-lite"/>
    </source>
</evidence>
<sequence length="432" mass="47258">SVALVPPSSPTKISRALSFPSCEPLDKGGLAVSPPRRSHRVQRSSSSLSLSREAKRQVQAAEETQTAPAVASVEEATKRYTEAASIRHLLEDGTVILLRGSWLVEHAKTEGARLPCRSEVPPHAMWKPEELTVGDQLRAGHEIVAISHCWPSPDHADPDGQKLLAIGACINAWAGSRPGMLPNRVAVFMDWFSLEAFPLGEPLDPENSEPFSAERRAQSVYSSELWYAHRATHVWLLTHVPADSTPFHQHAWPFFEEAAAAVFSPQSNTLDLGPLQRSPGALRGVEALRCCATKRRPPMAPKALARALKSRSFSVDGAASEELLASCYEQAFSAAADAVERLDFRGLGWGDAEASLLAEALPSFARLRELDLFDNQIGDFGAAELAEAVPHCKLLQRLCLDENEIELGLEGPERLREAWQLAQKDPRGLWLS</sequence>